<evidence type="ECO:0000256" key="1">
    <source>
        <dbReference type="SAM" id="MobiDB-lite"/>
    </source>
</evidence>
<evidence type="ECO:0000313" key="4">
    <source>
        <dbReference type="Proteomes" id="UP000215914"/>
    </source>
</evidence>
<protein>
    <submittedName>
        <fullName evidence="3">Putative thioredoxin-like fold protein</fullName>
    </submittedName>
</protein>
<dbReference type="InParanoid" id="A0A251V2I9"/>
<proteinExistence type="predicted"/>
<name>A0A251V2I9_HELAN</name>
<dbReference type="PROSITE" id="PS51354">
    <property type="entry name" value="GLUTAREDOXIN_2"/>
    <property type="match status" value="1"/>
</dbReference>
<evidence type="ECO:0000313" key="3">
    <source>
        <dbReference type="EMBL" id="OTG28831.1"/>
    </source>
</evidence>
<dbReference type="SUPFAM" id="SSF52833">
    <property type="entry name" value="Thioredoxin-like"/>
    <property type="match status" value="1"/>
</dbReference>
<sequence>MIGSYDPKSSSSPIFNRSYSIHSTPTDSTKPNPNSSLQRSDSVKNFPDSIKGKVKSLCSIFEARRVPKSKTRTKLKPEKLISSNESSAIRLAGTEDRVVIYFTSLRGIRRTYEDCYAVRMILKFFRVYIDERDVSMDSAYRNELLNISVDHHHTREGCLF</sequence>
<gene>
    <name evidence="3" type="ORF">HannXRQ_Chr04g0115621</name>
</gene>
<dbReference type="PANTHER" id="PTHR45669:SF59">
    <property type="entry name" value="GLUTAREDOXIN, THIOREDOXIN-LIKE SUPERFAMILY"/>
    <property type="match status" value="1"/>
</dbReference>
<accession>A0A251V2I9</accession>
<dbReference type="STRING" id="4232.A0A251V2I9"/>
<dbReference type="PANTHER" id="PTHR45669">
    <property type="entry name" value="GLUTAREDOXIN DOMAIN-CONTAINING CYSTEINE-RICH PROTEIN CG12206-RELATED"/>
    <property type="match status" value="1"/>
</dbReference>
<dbReference type="Proteomes" id="UP000215914">
    <property type="component" value="Chromosome 4"/>
</dbReference>
<dbReference type="InterPro" id="IPR002109">
    <property type="entry name" value="Glutaredoxin"/>
</dbReference>
<reference evidence="4" key="1">
    <citation type="journal article" date="2017" name="Nature">
        <title>The sunflower genome provides insights into oil metabolism, flowering and Asterid evolution.</title>
        <authorList>
            <person name="Badouin H."/>
            <person name="Gouzy J."/>
            <person name="Grassa C.J."/>
            <person name="Murat F."/>
            <person name="Staton S.E."/>
            <person name="Cottret L."/>
            <person name="Lelandais-Briere C."/>
            <person name="Owens G.L."/>
            <person name="Carrere S."/>
            <person name="Mayjonade B."/>
            <person name="Legrand L."/>
            <person name="Gill N."/>
            <person name="Kane N.C."/>
            <person name="Bowers J.E."/>
            <person name="Hubner S."/>
            <person name="Bellec A."/>
            <person name="Berard A."/>
            <person name="Berges H."/>
            <person name="Blanchet N."/>
            <person name="Boniface M.C."/>
            <person name="Brunel D."/>
            <person name="Catrice O."/>
            <person name="Chaidir N."/>
            <person name="Claudel C."/>
            <person name="Donnadieu C."/>
            <person name="Faraut T."/>
            <person name="Fievet G."/>
            <person name="Helmstetter N."/>
            <person name="King M."/>
            <person name="Knapp S.J."/>
            <person name="Lai Z."/>
            <person name="Le Paslier M.C."/>
            <person name="Lippi Y."/>
            <person name="Lorenzon L."/>
            <person name="Mandel J.R."/>
            <person name="Marage G."/>
            <person name="Marchand G."/>
            <person name="Marquand E."/>
            <person name="Bret-Mestries E."/>
            <person name="Morien E."/>
            <person name="Nambeesan S."/>
            <person name="Nguyen T."/>
            <person name="Pegot-Espagnet P."/>
            <person name="Pouilly N."/>
            <person name="Raftis F."/>
            <person name="Sallet E."/>
            <person name="Schiex T."/>
            <person name="Thomas J."/>
            <person name="Vandecasteele C."/>
            <person name="Vares D."/>
            <person name="Vear F."/>
            <person name="Vautrin S."/>
            <person name="Crespi M."/>
            <person name="Mangin B."/>
            <person name="Burke J.M."/>
            <person name="Salse J."/>
            <person name="Munos S."/>
            <person name="Vincourt P."/>
            <person name="Rieseberg L.H."/>
            <person name="Langlade N.B."/>
        </authorList>
    </citation>
    <scope>NUCLEOTIDE SEQUENCE [LARGE SCALE GENOMIC DNA]</scope>
    <source>
        <strain evidence="4">cv. SF193</strain>
    </source>
</reference>
<feature type="domain" description="Glutaredoxin" evidence="2">
    <location>
        <begin position="99"/>
        <end position="148"/>
    </location>
</feature>
<feature type="compositionally biased region" description="Polar residues" evidence="1">
    <location>
        <begin position="7"/>
        <end position="40"/>
    </location>
</feature>
<dbReference type="OMA" id="HHHTREG"/>
<dbReference type="AlphaFoldDB" id="A0A251V2I9"/>
<dbReference type="FunCoup" id="A0A251V2I9">
    <property type="interactions" value="411"/>
</dbReference>
<feature type="region of interest" description="Disordered" evidence="1">
    <location>
        <begin position="1"/>
        <end position="47"/>
    </location>
</feature>
<dbReference type="Pfam" id="PF00462">
    <property type="entry name" value="Glutaredoxin"/>
    <property type="match status" value="1"/>
</dbReference>
<organism evidence="3 4">
    <name type="scientific">Helianthus annuus</name>
    <name type="common">Common sunflower</name>
    <dbReference type="NCBI Taxonomy" id="4232"/>
    <lineage>
        <taxon>Eukaryota</taxon>
        <taxon>Viridiplantae</taxon>
        <taxon>Streptophyta</taxon>
        <taxon>Embryophyta</taxon>
        <taxon>Tracheophyta</taxon>
        <taxon>Spermatophyta</taxon>
        <taxon>Magnoliopsida</taxon>
        <taxon>eudicotyledons</taxon>
        <taxon>Gunneridae</taxon>
        <taxon>Pentapetalae</taxon>
        <taxon>asterids</taxon>
        <taxon>campanulids</taxon>
        <taxon>Asterales</taxon>
        <taxon>Asteraceae</taxon>
        <taxon>Asteroideae</taxon>
        <taxon>Heliantheae alliance</taxon>
        <taxon>Heliantheae</taxon>
        <taxon>Helianthus</taxon>
    </lineage>
</organism>
<evidence type="ECO:0000259" key="2">
    <source>
        <dbReference type="Pfam" id="PF00462"/>
    </source>
</evidence>
<dbReference type="InterPro" id="IPR036249">
    <property type="entry name" value="Thioredoxin-like_sf"/>
</dbReference>
<dbReference type="EMBL" id="CM007893">
    <property type="protein sequence ID" value="OTG28831.1"/>
    <property type="molecule type" value="Genomic_DNA"/>
</dbReference>
<dbReference type="OrthoDB" id="423313at2759"/>
<keyword evidence="4" id="KW-1185">Reference proteome</keyword>